<name>A0A2S0NL21_9MOLU</name>
<sequence>MAIKVGEIYKGWSEAHGDYYEENGKFKFARPLIIEKVYPEDKLVRVGISSTKLKTKYIFNLRVLEKKISYDFDKYETIIISENNLRKKVIDLRNYPQIYKRFENLKRFHDRNFNMNPTQVNFEKTIFTGQYKALSHEEKEYARRMEQFSPKEQAYRRKCEQDRIKLLEQIKHNKILNKGQVYLDKNKNEEEFISTEFLNEVDKILNSNKQEPEVQNLNKTRKR</sequence>
<protein>
    <submittedName>
        <fullName evidence="1">Uncharacterized protein</fullName>
    </submittedName>
</protein>
<gene>
    <name evidence="1" type="ORF">C5T88_03955</name>
</gene>
<evidence type="ECO:0000313" key="2">
    <source>
        <dbReference type="Proteomes" id="UP000239250"/>
    </source>
</evidence>
<dbReference type="AlphaFoldDB" id="A0A2S0NL21"/>
<dbReference type="RefSeq" id="WP_303662246.1">
    <property type="nucleotide sequence ID" value="NZ_CP027019.1"/>
</dbReference>
<evidence type="ECO:0000313" key="1">
    <source>
        <dbReference type="EMBL" id="AVP49702.1"/>
    </source>
</evidence>
<dbReference type="EMBL" id="CP027019">
    <property type="protein sequence ID" value="AVP49702.1"/>
    <property type="molecule type" value="Genomic_DNA"/>
</dbReference>
<organism evidence="1 2">
    <name type="scientific">Williamsoniiplasma luminosum</name>
    <dbReference type="NCBI Taxonomy" id="214888"/>
    <lineage>
        <taxon>Bacteria</taxon>
        <taxon>Bacillati</taxon>
        <taxon>Mycoplasmatota</taxon>
        <taxon>Mollicutes</taxon>
        <taxon>Entomoplasmatales</taxon>
        <taxon>Williamsoniiplasma</taxon>
    </lineage>
</organism>
<dbReference type="Proteomes" id="UP000239250">
    <property type="component" value="Chromosome"/>
</dbReference>
<proteinExistence type="predicted"/>
<accession>A0A2S0NL21</accession>
<reference evidence="2" key="1">
    <citation type="submission" date="2018-02" db="EMBL/GenBank/DDBJ databases">
        <title>Firefly genomes illuminate parallel origins of bioluminescence in beetles.</title>
        <authorList>
            <person name="Fallon T.R."/>
            <person name="Lower S.E.S."/>
            <person name="Behringer M."/>
            <person name="Weng J.-K."/>
        </authorList>
    </citation>
    <scope>NUCLEOTIDE SEQUENCE [LARGE SCALE GENOMIC DNA]</scope>
</reference>